<proteinExistence type="inferred from homology"/>
<dbReference type="InParanoid" id="A0A066VHD9"/>
<dbReference type="GO" id="GO:0006397">
    <property type="term" value="P:mRNA processing"/>
    <property type="evidence" value="ECO:0007669"/>
    <property type="project" value="InterPro"/>
</dbReference>
<keyword evidence="10" id="KW-1185">Reference proteome</keyword>
<dbReference type="EMBL" id="JMSN01000086">
    <property type="protein sequence ID" value="KDN40871.1"/>
    <property type="molecule type" value="Genomic_DNA"/>
</dbReference>
<feature type="compositionally biased region" description="Polar residues" evidence="5">
    <location>
        <begin position="1469"/>
        <end position="1489"/>
    </location>
</feature>
<feature type="domain" description="THO complex subunitTHOC2 C-terminal" evidence="6">
    <location>
        <begin position="1134"/>
        <end position="1419"/>
    </location>
</feature>
<accession>A0A066VHD9</accession>
<dbReference type="GO" id="GO:0003729">
    <property type="term" value="F:mRNA binding"/>
    <property type="evidence" value="ECO:0007669"/>
    <property type="project" value="TreeGrafter"/>
</dbReference>
<sequence>MAAFQDEQSAEQLIDRCFDKWEVGATDDEDKWDGAGQSEIYSALHPGLGRHELLIGLCALLRQHVHLCKRGDEEIAELIEHCSARAVPADPGAGSERSDDASESDGTISKGNAGGRYMTWQQSSIIDAFWLIDEEILAYTEREHMMILPGAGSTHVMAGRYKLAGVLQILLEREVVPRIEGAARLDDELLQAAKLIDNAMDFKRKEARVKTNILYRQQKFNLLREENEGFSKALEVILGGMGPPVTASIEQSSGKVLVHEQEREPIRKKRAAKIWRNLLALIGYFDLEPNRVLDLILDLFITNVNRHYPFFLSLIAASQWGSAKGKERASSDECMNDSADDLGQVKWLEEEKGNYVCAQIMGFKLKYYMKEDVREDAPLEVHVTMALLIRHGFIKTTAILNHILNKDAMCVAHDAYKKSLSEMASAASANALTMSAPLVDDDAGNRVTAKNEEEKKGPLKTLQIVGAIRAFLSLGMLQHATLLLAKWPWILTAHEDVAILFCRLLRPVVRRVYNTMAVSAASEEQPISAEGNYALVAPRKWDTKKGALLPPPPPTAEIVFVAPPPPDTVAKRFSFFYSDWHTQLPTPSTAEQFLQTVYPLLKMLGYNLYVDPLLFSQICRITGAGFTACPGFDEHGRNQWLDIVRGNLLGACSLSDPNTAILSELWTVFKTLNYEARFKLYGEWKSLYMKPELKHCKTRTEKEAKGVLKRVSSDPKAQRLIGRKLAKAAHSNPIIFFAVALNQVQSYENMIGPIVEAARSLTALEFDIFTWSLLDSLSAEKQRMKNDGTNLAGWLKSLAAFAGALYKRYSLMDCGPVLQYIVNQLHENNANDLIVMRELILKLSGIEPLANPSDRQVEASAGGDALKREATMANDGGHGTQARALYQKNGERLLGMVRASGMMLPLLILIAQQQDACIHLVADEEAHLKFLGQLFDTCSEVLFQYVEFLNSFLDAPTYASTIPGLQALVERFKIRPAIAFHIARPELTRLMSKAEHKARSERLRKLAADTKAKVAAAAAAAECAKGQEANIASQPDAAEGVDGTEGKEDAETKVAEISNTVDGAQETQQNGDASMQDAVSNGTAVERAGAISESTTIPEKCEEAEPVEPWWQDVLSSVEAAALSFLPEDFTSVASAGFYATFWQLSLSDIEVPVQRYKQEKNAILAVYANAPSDRQGEQTKRRLAEASNTLEAEQKAQEERAKGTKLRLEAERKTWFVQGSLQDDLAWAVLQHCILPRSLLSPADAIFSAKFIRLLHLYGADNLSTITLYNKLFEYVRPTLFMTTENEARNYSRFLQIILADLERWRKDATAYSNEAVPSHLHGFDTVSEDGTSTKLEHVDFLKVYAEWHQSLFDAFSFCIESREYMRFRNTIVVMTRVAELFPILGDHGSKLVVKVEGAAMEEAREDLKILLQGLLAVLKKHEKRWLANIKGGHWEPKQKLPPKLPATKNSSAATKSLRPGNEPAPSANAQRESSIAANVDVNGNVSADATPPSEPMRSTSIRGVAAARRDQEERTAAEQKAVSQAPAPGESSADAATARDAALASMRNGRAASSASGRPGTPGRTNPAETPRNLLSTEIPIRRETSEEPPAGPSAATLATPHQPAAEEARNWKPSRESRAASPATVPVRLTRDRRGADALSIRARDRDRRDEERDQNRRSDMEKTRDREADEPSRDMKKEAEPASDTIRRWGRNDSTLSRGPRHSAGSNAVEPPRIERSRGHDTQGPSSRDGRRGSRQASPGDTARDNVSIPTGPAADRRPSGRAAQPGVADPSANSPSGRKRGRVEEPSALAVRLGSQPTGTPSNDPSDPKRPRLGDSPREAKGRNGTRADADTDSGKRPSSSARDSRDGQGGTHKGRGANLADPVGSTQDSGWEGRRIKKEEDGTREQRAAWEGVRAKRESARERERAAELEADHSRDRHRGDDRRRGDRDQRDSAREDRDLFTEPSRPIDRDRAQREADRSGRERERDRDYPRGGGHASTTRGGDRARMSDAERDAGRPSHTDRLIDLQLESTSASLSEDSRGESGRSSGRRRKREGREGGRRDRSDRRSGAVE</sequence>
<dbReference type="Pfam" id="PF16134">
    <property type="entry name" value="THOC2_N"/>
    <property type="match status" value="1"/>
</dbReference>
<dbReference type="PANTHER" id="PTHR21597:SF0">
    <property type="entry name" value="THO COMPLEX SUBUNIT 2"/>
    <property type="match status" value="1"/>
</dbReference>
<dbReference type="Pfam" id="PF11262">
    <property type="entry name" value="Tho2"/>
    <property type="match status" value="1"/>
</dbReference>
<feature type="compositionally biased region" description="Polar residues" evidence="5">
    <location>
        <begin position="1565"/>
        <end position="1578"/>
    </location>
</feature>
<dbReference type="OMA" id="QERWTCI"/>
<dbReference type="RefSeq" id="XP_013241519.1">
    <property type="nucleotide sequence ID" value="XM_013386065.1"/>
</dbReference>
<feature type="compositionally biased region" description="Basic and acidic residues" evidence="5">
    <location>
        <begin position="1509"/>
        <end position="1519"/>
    </location>
</feature>
<feature type="compositionally biased region" description="Basic and acidic residues" evidence="5">
    <location>
        <begin position="1632"/>
        <end position="1695"/>
    </location>
</feature>
<comment type="caution">
    <text evidence="9">The sequence shown here is derived from an EMBL/GenBank/DDBJ whole genome shotgun (WGS) entry which is preliminary data.</text>
</comment>
<feature type="compositionally biased region" description="Low complexity" evidence="5">
    <location>
        <begin position="1533"/>
        <end position="1547"/>
    </location>
</feature>
<dbReference type="InterPro" id="IPR032302">
    <property type="entry name" value="THOC2_N"/>
</dbReference>
<dbReference type="STRING" id="1037660.A0A066VHD9"/>
<feature type="domain" description="THO complex subunitTHOC2 N-terminal" evidence="7">
    <location>
        <begin position="725"/>
        <end position="799"/>
    </location>
</feature>
<evidence type="ECO:0000256" key="4">
    <source>
        <dbReference type="ARBA" id="ARBA00023242"/>
    </source>
</evidence>
<evidence type="ECO:0000256" key="1">
    <source>
        <dbReference type="ARBA" id="ARBA00004123"/>
    </source>
</evidence>
<feature type="compositionally biased region" description="Basic and acidic residues" evidence="5">
    <location>
        <begin position="2041"/>
        <end position="2059"/>
    </location>
</feature>
<keyword evidence="4" id="KW-0539">Nucleus</keyword>
<dbReference type="InterPro" id="IPR021418">
    <property type="entry name" value="THO_THOC2_C"/>
</dbReference>
<comment type="subcellular location">
    <subcellularLocation>
        <location evidence="1">Nucleus</location>
    </subcellularLocation>
</comment>
<dbReference type="HOGENOM" id="CLU_232999_0_0_1"/>
<dbReference type="OrthoDB" id="29024at2759"/>
<feature type="compositionally biased region" description="Basic and acidic residues" evidence="5">
    <location>
        <begin position="1607"/>
        <end position="1621"/>
    </location>
</feature>
<evidence type="ECO:0000259" key="7">
    <source>
        <dbReference type="Pfam" id="PF11732"/>
    </source>
</evidence>
<gene>
    <name evidence="9" type="ORF">K437DRAFT_258489</name>
</gene>
<evidence type="ECO:0000256" key="5">
    <source>
        <dbReference type="SAM" id="MobiDB-lite"/>
    </source>
</evidence>
<evidence type="ECO:0000256" key="3">
    <source>
        <dbReference type="ARBA" id="ARBA00019596"/>
    </source>
</evidence>
<feature type="compositionally biased region" description="Polar residues" evidence="5">
    <location>
        <begin position="1057"/>
        <end position="1080"/>
    </location>
</feature>
<evidence type="ECO:0000259" key="8">
    <source>
        <dbReference type="Pfam" id="PF16134"/>
    </source>
</evidence>
<organism evidence="9 10">
    <name type="scientific">Tilletiaria anomala (strain ATCC 24038 / CBS 436.72 / UBC 951)</name>
    <dbReference type="NCBI Taxonomy" id="1037660"/>
    <lineage>
        <taxon>Eukaryota</taxon>
        <taxon>Fungi</taxon>
        <taxon>Dikarya</taxon>
        <taxon>Basidiomycota</taxon>
        <taxon>Ustilaginomycotina</taxon>
        <taxon>Exobasidiomycetes</taxon>
        <taxon>Georgefischeriales</taxon>
        <taxon>Tilletiariaceae</taxon>
        <taxon>Tilletiaria</taxon>
    </lineage>
</organism>
<evidence type="ECO:0000313" key="9">
    <source>
        <dbReference type="EMBL" id="KDN40871.1"/>
    </source>
</evidence>
<dbReference type="InterPro" id="IPR021726">
    <property type="entry name" value="THO_THOC2_N"/>
</dbReference>
<dbReference type="GeneID" id="25264999"/>
<dbReference type="Pfam" id="PF11732">
    <property type="entry name" value="Thoc2"/>
    <property type="match status" value="1"/>
</dbReference>
<feature type="compositionally biased region" description="Basic and acidic residues" evidence="5">
    <location>
        <begin position="1044"/>
        <end position="1054"/>
    </location>
</feature>
<feature type="domain" description="THO complex subunit 2 N-terminal" evidence="8">
    <location>
        <begin position="166"/>
        <end position="714"/>
    </location>
</feature>
<feature type="region of interest" description="Disordered" evidence="5">
    <location>
        <begin position="87"/>
        <end position="113"/>
    </location>
</feature>
<feature type="compositionally biased region" description="Polar residues" evidence="5">
    <location>
        <begin position="1800"/>
        <end position="1810"/>
    </location>
</feature>
<protein>
    <recommendedName>
        <fullName evidence="3">THO complex subunit 2</fullName>
    </recommendedName>
</protein>
<dbReference type="PANTHER" id="PTHR21597">
    <property type="entry name" value="THO2 PROTEIN"/>
    <property type="match status" value="1"/>
</dbReference>
<dbReference type="InterPro" id="IPR040007">
    <property type="entry name" value="Tho2"/>
</dbReference>
<feature type="region of interest" description="Disordered" evidence="5">
    <location>
        <begin position="1436"/>
        <end position="2059"/>
    </location>
</feature>
<dbReference type="GO" id="GO:0006406">
    <property type="term" value="P:mRNA export from nucleus"/>
    <property type="evidence" value="ECO:0007669"/>
    <property type="project" value="InterPro"/>
</dbReference>
<evidence type="ECO:0000313" key="10">
    <source>
        <dbReference type="Proteomes" id="UP000027361"/>
    </source>
</evidence>
<reference evidence="9 10" key="1">
    <citation type="submission" date="2014-05" db="EMBL/GenBank/DDBJ databases">
        <title>Draft genome sequence of a rare smut relative, Tilletiaria anomala UBC 951.</title>
        <authorList>
            <consortium name="DOE Joint Genome Institute"/>
            <person name="Toome M."/>
            <person name="Kuo A."/>
            <person name="Henrissat B."/>
            <person name="Lipzen A."/>
            <person name="Tritt A."/>
            <person name="Yoshinaga Y."/>
            <person name="Zane M."/>
            <person name="Barry K."/>
            <person name="Grigoriev I.V."/>
            <person name="Spatafora J.W."/>
            <person name="Aimea M.C."/>
        </authorList>
    </citation>
    <scope>NUCLEOTIDE SEQUENCE [LARGE SCALE GENOMIC DNA]</scope>
    <source>
        <strain evidence="9 10">UBC 951</strain>
    </source>
</reference>
<evidence type="ECO:0000256" key="2">
    <source>
        <dbReference type="ARBA" id="ARBA00007857"/>
    </source>
</evidence>
<name>A0A066VHD9_TILAU</name>
<dbReference type="GO" id="GO:0000445">
    <property type="term" value="C:THO complex part of transcription export complex"/>
    <property type="evidence" value="ECO:0007669"/>
    <property type="project" value="TreeGrafter"/>
</dbReference>
<feature type="compositionally biased region" description="Basic and acidic residues" evidence="5">
    <location>
        <begin position="1877"/>
        <end position="1977"/>
    </location>
</feature>
<evidence type="ECO:0000259" key="6">
    <source>
        <dbReference type="Pfam" id="PF11262"/>
    </source>
</evidence>
<dbReference type="FunCoup" id="A0A066VHD9">
    <property type="interactions" value="598"/>
</dbReference>
<feature type="compositionally biased region" description="Basic and acidic residues" evidence="5">
    <location>
        <begin position="1988"/>
        <end position="2011"/>
    </location>
</feature>
<feature type="region of interest" description="Disordered" evidence="5">
    <location>
        <begin position="1026"/>
        <end position="1080"/>
    </location>
</feature>
<feature type="compositionally biased region" description="Basic and acidic residues" evidence="5">
    <location>
        <begin position="1716"/>
        <end position="1725"/>
    </location>
</feature>
<comment type="similarity">
    <text evidence="2">Belongs to the THOC2 family.</text>
</comment>
<feature type="compositionally biased region" description="Basic and acidic residues" evidence="5">
    <location>
        <begin position="1811"/>
        <end position="1841"/>
    </location>
</feature>
<dbReference type="Proteomes" id="UP000027361">
    <property type="component" value="Unassembled WGS sequence"/>
</dbReference>